<protein>
    <recommendedName>
        <fullName evidence="5">DUF3558 domain-containing protein</fullName>
    </recommendedName>
</protein>
<dbReference type="Proteomes" id="UP000820669">
    <property type="component" value="Unassembled WGS sequence"/>
</dbReference>
<keyword evidence="4" id="KW-1185">Reference proteome</keyword>
<dbReference type="EMBL" id="JAAXLA010000001">
    <property type="protein sequence ID" value="NMH95722.1"/>
    <property type="molecule type" value="Genomic_DNA"/>
</dbReference>
<accession>A0ABX1S4P4</accession>
<evidence type="ECO:0000313" key="4">
    <source>
        <dbReference type="Proteomes" id="UP000820669"/>
    </source>
</evidence>
<comment type="caution">
    <text evidence="3">The sequence shown here is derived from an EMBL/GenBank/DDBJ whole genome shotgun (WGS) entry which is preliminary data.</text>
</comment>
<proteinExistence type="predicted"/>
<keyword evidence="2" id="KW-0732">Signal</keyword>
<feature type="signal peptide" evidence="2">
    <location>
        <begin position="1"/>
        <end position="21"/>
    </location>
</feature>
<sequence length="205" mass="20732">MAHAHRLAHRLCALALLGAVAGCQSPTPGPAAPEPGAARSAASEPTGLLDVPGQPADDGAGAAPSNLDACSLLTLPVAEETVDRRTTLEWVDNAIGPQRCLYGQTGTDPDSEYSVRLDLLAHTEGSLAFARETATQPNVVVADEAGLGTGAYSAVNVTFAEVGCTAGGVDHLVTVGAPATPPGVIEAHAAFALEKARQLAGRYCS</sequence>
<feature type="chain" id="PRO_5046364552" description="DUF3558 domain-containing protein" evidence="2">
    <location>
        <begin position="22"/>
        <end position="205"/>
    </location>
</feature>
<gene>
    <name evidence="3" type="ORF">HF526_00035</name>
</gene>
<evidence type="ECO:0000256" key="1">
    <source>
        <dbReference type="SAM" id="MobiDB-lite"/>
    </source>
</evidence>
<name>A0ABX1S4P4_9PSEU</name>
<reference evidence="3 4" key="1">
    <citation type="submission" date="2020-04" db="EMBL/GenBank/DDBJ databases">
        <authorList>
            <person name="Klaysubun C."/>
            <person name="Duangmal K."/>
            <person name="Lipun K."/>
        </authorList>
    </citation>
    <scope>NUCLEOTIDE SEQUENCE [LARGE SCALE GENOMIC DNA]</scope>
    <source>
        <strain evidence="3 4">K10HN5</strain>
    </source>
</reference>
<evidence type="ECO:0000256" key="2">
    <source>
        <dbReference type="SAM" id="SignalP"/>
    </source>
</evidence>
<feature type="region of interest" description="Disordered" evidence="1">
    <location>
        <begin position="27"/>
        <end position="63"/>
    </location>
</feature>
<feature type="compositionally biased region" description="Low complexity" evidence="1">
    <location>
        <begin position="34"/>
        <end position="63"/>
    </location>
</feature>
<dbReference type="PROSITE" id="PS51257">
    <property type="entry name" value="PROKAR_LIPOPROTEIN"/>
    <property type="match status" value="1"/>
</dbReference>
<evidence type="ECO:0000313" key="3">
    <source>
        <dbReference type="EMBL" id="NMH95722.1"/>
    </source>
</evidence>
<dbReference type="RefSeq" id="WP_169379105.1">
    <property type="nucleotide sequence ID" value="NZ_JAAXLA010000001.1"/>
</dbReference>
<organism evidence="3 4">
    <name type="scientific">Pseudonocardia acidicola</name>
    <dbReference type="NCBI Taxonomy" id="2724939"/>
    <lineage>
        <taxon>Bacteria</taxon>
        <taxon>Bacillati</taxon>
        <taxon>Actinomycetota</taxon>
        <taxon>Actinomycetes</taxon>
        <taxon>Pseudonocardiales</taxon>
        <taxon>Pseudonocardiaceae</taxon>
        <taxon>Pseudonocardia</taxon>
    </lineage>
</organism>
<evidence type="ECO:0008006" key="5">
    <source>
        <dbReference type="Google" id="ProtNLM"/>
    </source>
</evidence>